<evidence type="ECO:0000313" key="7">
    <source>
        <dbReference type="EMBL" id="AXV05596.1"/>
    </source>
</evidence>
<dbReference type="EMBL" id="CP031165">
    <property type="protein sequence ID" value="AXV05596.1"/>
    <property type="molecule type" value="Genomic_DNA"/>
</dbReference>
<gene>
    <name evidence="7" type="ORF">DVS28_a0895</name>
</gene>
<dbReference type="Pfam" id="PF07731">
    <property type="entry name" value="Cu-oxidase_2"/>
    <property type="match status" value="1"/>
</dbReference>
<dbReference type="PANTHER" id="PTHR11709:SF394">
    <property type="entry name" value="FI03373P-RELATED"/>
    <property type="match status" value="1"/>
</dbReference>
<dbReference type="GO" id="GO:0005886">
    <property type="term" value="C:plasma membrane"/>
    <property type="evidence" value="ECO:0007669"/>
    <property type="project" value="TreeGrafter"/>
</dbReference>
<dbReference type="PANTHER" id="PTHR11709">
    <property type="entry name" value="MULTI-COPPER OXIDASE"/>
    <property type="match status" value="1"/>
</dbReference>
<dbReference type="PROSITE" id="PS00079">
    <property type="entry name" value="MULTICOPPER_OXIDASE1"/>
    <property type="match status" value="1"/>
</dbReference>
<evidence type="ECO:0000259" key="6">
    <source>
        <dbReference type="Pfam" id="PF07732"/>
    </source>
</evidence>
<organism evidence="7 8">
    <name type="scientific">Euzebya pacifica</name>
    <dbReference type="NCBI Taxonomy" id="1608957"/>
    <lineage>
        <taxon>Bacteria</taxon>
        <taxon>Bacillati</taxon>
        <taxon>Actinomycetota</taxon>
        <taxon>Nitriliruptoria</taxon>
        <taxon>Euzebyales</taxon>
    </lineage>
</organism>
<dbReference type="InterPro" id="IPR045087">
    <property type="entry name" value="Cu-oxidase_fam"/>
</dbReference>
<keyword evidence="2" id="KW-0560">Oxidoreductase</keyword>
<evidence type="ECO:0000256" key="4">
    <source>
        <dbReference type="SAM" id="MobiDB-lite"/>
    </source>
</evidence>
<dbReference type="GO" id="GO:0016491">
    <property type="term" value="F:oxidoreductase activity"/>
    <property type="evidence" value="ECO:0007669"/>
    <property type="project" value="UniProtKB-KW"/>
</dbReference>
<feature type="compositionally biased region" description="Acidic residues" evidence="4">
    <location>
        <begin position="508"/>
        <end position="523"/>
    </location>
</feature>
<dbReference type="SUPFAM" id="SSF49503">
    <property type="entry name" value="Cupredoxins"/>
    <property type="match status" value="3"/>
</dbReference>
<accession>A0A346XTP9</accession>
<feature type="domain" description="Plastocyanin-like" evidence="5">
    <location>
        <begin position="369"/>
        <end position="459"/>
    </location>
</feature>
<dbReference type="GO" id="GO:0005507">
    <property type="term" value="F:copper ion binding"/>
    <property type="evidence" value="ECO:0007669"/>
    <property type="project" value="InterPro"/>
</dbReference>
<sequence length="523" mass="54816">MNESRFSPAIALVAILSVIALITSIVAIDSGGGSTAAPVALEDGAAPAGDTPADGDPAEVVPVSAEPGSGGTASVGLIEFAIEPDAIVLGPSGTIEVTNNGAIPHNLVLDGYEEQYGTIDLNAGDAANIDLSGLEPGEYPLYCSIVGHAESGMTGTLVIDAAGPAAAAEGEVDGESLTGMERAEWLRANYEASVSQFPAETAAMGNQPMEPEIGDNGEKVFELTLDEVEWEVAPGDVVEAVGYNGQVPGPWIQVDVGDEITIRIVNELDDEATTLHPHGIFMHPFEVDGVGMISMEPIMPGDVWEQTFVAQETSVGMYHGHDNGVHQVINGAFGAFTVGQVPLPAVADNVVAEDVMILNDAGEIGLTLNAKSFPATAPYVLTEGEQMILHYYNEGLSAHPMHLHNNAQMVIAKDGYPLATPIVMDTVNVAPGERYTVVIFAEVPGTWVYHCHILSHVERDDGSVFGMFTALIVEPSDDPDVNADLSRELGRDQVPSFPGQEAAATPDTGEDEPDADEPDTDEA</sequence>
<dbReference type="Proteomes" id="UP000264006">
    <property type="component" value="Chromosome"/>
</dbReference>
<proteinExistence type="predicted"/>
<dbReference type="InterPro" id="IPR011707">
    <property type="entry name" value="Cu-oxidase-like_N"/>
</dbReference>
<evidence type="ECO:0000256" key="1">
    <source>
        <dbReference type="ARBA" id="ARBA00022723"/>
    </source>
</evidence>
<dbReference type="KEGG" id="euz:DVS28_a0895"/>
<keyword evidence="8" id="KW-1185">Reference proteome</keyword>
<dbReference type="RefSeq" id="WP_164709917.1">
    <property type="nucleotide sequence ID" value="NZ_CP031165.1"/>
</dbReference>
<dbReference type="CDD" id="cd04202">
    <property type="entry name" value="CuRO_D2_2dMcoN_like"/>
    <property type="match status" value="1"/>
</dbReference>
<dbReference type="GO" id="GO:0006826">
    <property type="term" value="P:iron ion transport"/>
    <property type="evidence" value="ECO:0007669"/>
    <property type="project" value="TreeGrafter"/>
</dbReference>
<dbReference type="Pfam" id="PF07732">
    <property type="entry name" value="Cu-oxidase_3"/>
    <property type="match status" value="1"/>
</dbReference>
<dbReference type="InterPro" id="IPR011706">
    <property type="entry name" value="Cu-oxidase_C"/>
</dbReference>
<dbReference type="Gene3D" id="2.60.40.420">
    <property type="entry name" value="Cupredoxins - blue copper proteins"/>
    <property type="match status" value="3"/>
</dbReference>
<evidence type="ECO:0000313" key="8">
    <source>
        <dbReference type="Proteomes" id="UP000264006"/>
    </source>
</evidence>
<reference evidence="7 8" key="1">
    <citation type="submission" date="2018-09" db="EMBL/GenBank/DDBJ databases">
        <title>Complete genome sequence of Euzebya sp. DY32-46 isolated from seawater of Pacific Ocean.</title>
        <authorList>
            <person name="Xu L."/>
            <person name="Wu Y.-H."/>
            <person name="Xu X.-W."/>
        </authorList>
    </citation>
    <scope>NUCLEOTIDE SEQUENCE [LARGE SCALE GENOMIC DNA]</scope>
    <source>
        <strain evidence="7 8">DY32-46</strain>
    </source>
</reference>
<dbReference type="AlphaFoldDB" id="A0A346XTP9"/>
<protein>
    <submittedName>
        <fullName evidence="7">Multicopper oxidase</fullName>
    </submittedName>
</protein>
<evidence type="ECO:0000256" key="3">
    <source>
        <dbReference type="ARBA" id="ARBA00023008"/>
    </source>
</evidence>
<keyword evidence="3" id="KW-0186">Copper</keyword>
<evidence type="ECO:0000256" key="2">
    <source>
        <dbReference type="ARBA" id="ARBA00023002"/>
    </source>
</evidence>
<dbReference type="InterPro" id="IPR033138">
    <property type="entry name" value="Cu_oxidase_CS"/>
</dbReference>
<keyword evidence="1" id="KW-0479">Metal-binding</keyword>
<feature type="region of interest" description="Disordered" evidence="4">
    <location>
        <begin position="477"/>
        <end position="523"/>
    </location>
</feature>
<evidence type="ECO:0000259" key="5">
    <source>
        <dbReference type="Pfam" id="PF07731"/>
    </source>
</evidence>
<name>A0A346XTP9_9ACTN</name>
<dbReference type="InterPro" id="IPR008972">
    <property type="entry name" value="Cupredoxin"/>
</dbReference>
<feature type="domain" description="Plastocyanin-like" evidence="6">
    <location>
        <begin position="230"/>
        <end position="339"/>
    </location>
</feature>